<dbReference type="AlphaFoldDB" id="A0A817QVL7"/>
<keyword evidence="1" id="KW-0472">Membrane</keyword>
<accession>A0A817QVL7</accession>
<comment type="caution">
    <text evidence="3">The sequence shown here is derived from an EMBL/GenBank/DDBJ whole genome shotgun (WGS) entry which is preliminary data.</text>
</comment>
<dbReference type="EMBL" id="CAJNXB010002146">
    <property type="protein sequence ID" value="CAF3219616.1"/>
    <property type="molecule type" value="Genomic_DNA"/>
</dbReference>
<dbReference type="InterPro" id="IPR045860">
    <property type="entry name" value="Snake_toxin-like_sf"/>
</dbReference>
<keyword evidence="1" id="KW-1133">Transmembrane helix</keyword>
<feature type="transmembrane region" description="Helical" evidence="1">
    <location>
        <begin position="93"/>
        <end position="115"/>
    </location>
</feature>
<proteinExistence type="predicted"/>
<evidence type="ECO:0000313" key="3">
    <source>
        <dbReference type="EMBL" id="CAF3219616.1"/>
    </source>
</evidence>
<gene>
    <name evidence="3" type="ORF">TIS948_LOCUS13559</name>
</gene>
<reference evidence="3" key="1">
    <citation type="submission" date="2021-02" db="EMBL/GenBank/DDBJ databases">
        <authorList>
            <person name="Nowell W R."/>
        </authorList>
    </citation>
    <scope>NUCLEOTIDE SEQUENCE</scope>
</reference>
<feature type="signal peptide" evidence="2">
    <location>
        <begin position="1"/>
        <end position="23"/>
    </location>
</feature>
<feature type="chain" id="PRO_5032819261" evidence="2">
    <location>
        <begin position="24"/>
        <end position="118"/>
    </location>
</feature>
<evidence type="ECO:0000256" key="2">
    <source>
        <dbReference type="SAM" id="SignalP"/>
    </source>
</evidence>
<dbReference type="SUPFAM" id="SSF57302">
    <property type="entry name" value="Snake toxin-like"/>
    <property type="match status" value="1"/>
</dbReference>
<dbReference type="CDD" id="cd00117">
    <property type="entry name" value="TFP"/>
    <property type="match status" value="1"/>
</dbReference>
<organism evidence="3 4">
    <name type="scientific">Rotaria socialis</name>
    <dbReference type="NCBI Taxonomy" id="392032"/>
    <lineage>
        <taxon>Eukaryota</taxon>
        <taxon>Metazoa</taxon>
        <taxon>Spiralia</taxon>
        <taxon>Gnathifera</taxon>
        <taxon>Rotifera</taxon>
        <taxon>Eurotatoria</taxon>
        <taxon>Bdelloidea</taxon>
        <taxon>Philodinida</taxon>
        <taxon>Philodinidae</taxon>
        <taxon>Rotaria</taxon>
    </lineage>
</organism>
<evidence type="ECO:0000256" key="1">
    <source>
        <dbReference type="SAM" id="Phobius"/>
    </source>
</evidence>
<name>A0A817QVL7_9BILA</name>
<keyword evidence="1" id="KW-0812">Transmembrane</keyword>
<sequence>MSVRLTIIISCFVLLALGKLGDSLRCFECTSCNGPVNRNNTKTSREFNGTEYSCWKLTARGVATARGISNSCVELNAGGFGTWCCKTDLCNDAILPVPVTYLVLLMAFGSVTLFFKGS</sequence>
<dbReference type="OrthoDB" id="10060256at2759"/>
<protein>
    <submittedName>
        <fullName evidence="3">Uncharacterized protein</fullName>
    </submittedName>
</protein>
<keyword evidence="2" id="KW-0732">Signal</keyword>
<evidence type="ECO:0000313" key="4">
    <source>
        <dbReference type="Proteomes" id="UP000663825"/>
    </source>
</evidence>
<dbReference type="Proteomes" id="UP000663825">
    <property type="component" value="Unassembled WGS sequence"/>
</dbReference>